<dbReference type="AlphaFoldDB" id="A0A7W9VWS2"/>
<feature type="domain" description="Peptidase M24" evidence="4">
    <location>
        <begin position="322"/>
        <end position="537"/>
    </location>
</feature>
<evidence type="ECO:0000313" key="8">
    <source>
        <dbReference type="Proteomes" id="UP000533306"/>
    </source>
</evidence>
<evidence type="ECO:0000313" key="7">
    <source>
        <dbReference type="EMBL" id="MBB6013382.1"/>
    </source>
</evidence>
<accession>A0A7W9VWS2</accession>
<dbReference type="InterPro" id="IPR029149">
    <property type="entry name" value="Creatin/AminoP/Spt16_N"/>
</dbReference>
<sequence length="609" mass="65696">MFQSFDSSSDPSLASPRVAALRAWLAENGIDGFLVPRADEHQGEYVPARAARLKWLTGFSGSAGVALVLADSAVIFVDGRYTLQVRKETDPAIFSYDSLVDNPPAKWIGPNLKSGTRLGFDPWLHTTGEIDTLRAAAKKAGVELVPLETNPVDAVWEDQPAAPVTPVEIQPLAFAGELAKDKLVRLAAAIEADGATHAVLTDPSSIAWAFNIRGNDVPHTPLALGFAILAADGSHQLFMDKAKFSREVEAYLTQLAEPHQPVDFEPAIAALAGKGARIALDPVLAAEKLRMVIEANGGTVVAATDPARIPRATKNSAELEGSRAAHRRDGAAVARMLCWLDSQKPGATDEIRAVKALENFRRQAGEETQMPLRDVSFETISGSGPNGAVIHYRVSHATNRKLGDGELFLLDSGAQYQDGTTDITRTVPIGRPTEEMRRRYTLVLKGMIGISILRFPAGTRGADIDAIARMALWAHGLDYAHGTGHGVGSYLAVHEGPQRIAKTGMEKLREGMILSNEPGYYKEGAYGIRLENLIVVEKAVEIEGGDIAMHSFETLTLAPFDRRMIVSDLLSPDERSWLDAYHARVLAEIGPMVDGEALAWLEQACALLG</sequence>
<evidence type="ECO:0000259" key="4">
    <source>
        <dbReference type="Pfam" id="PF00557"/>
    </source>
</evidence>
<dbReference type="SUPFAM" id="SSF55920">
    <property type="entry name" value="Creatinase/aminopeptidase"/>
    <property type="match status" value="1"/>
</dbReference>
<dbReference type="InterPro" id="IPR036005">
    <property type="entry name" value="Creatinase/aminopeptidase-like"/>
</dbReference>
<dbReference type="PANTHER" id="PTHR43763:SF6">
    <property type="entry name" value="XAA-PRO AMINOPEPTIDASE 1"/>
    <property type="match status" value="1"/>
</dbReference>
<dbReference type="InterPro" id="IPR000994">
    <property type="entry name" value="Pept_M24"/>
</dbReference>
<dbReference type="InterPro" id="IPR050422">
    <property type="entry name" value="X-Pro_aminopeptidase_P"/>
</dbReference>
<dbReference type="Gene3D" id="3.40.350.10">
    <property type="entry name" value="Creatinase/prolidase N-terminal domain"/>
    <property type="match status" value="2"/>
</dbReference>
<dbReference type="GO" id="GO:0005737">
    <property type="term" value="C:cytoplasm"/>
    <property type="evidence" value="ECO:0007669"/>
    <property type="project" value="UniProtKB-ARBA"/>
</dbReference>
<protein>
    <submittedName>
        <fullName evidence="7">Xaa-Pro aminopeptidase</fullName>
        <ecNumber evidence="7">3.4.11.9</ecNumber>
    </submittedName>
</protein>
<organism evidence="7 8">
    <name type="scientific">Aquamicrobium lusatiense</name>
    <dbReference type="NCBI Taxonomy" id="89772"/>
    <lineage>
        <taxon>Bacteria</taxon>
        <taxon>Pseudomonadati</taxon>
        <taxon>Pseudomonadota</taxon>
        <taxon>Alphaproteobacteria</taxon>
        <taxon>Hyphomicrobiales</taxon>
        <taxon>Phyllobacteriaceae</taxon>
        <taxon>Aquamicrobium</taxon>
    </lineage>
</organism>
<evidence type="ECO:0000259" key="6">
    <source>
        <dbReference type="Pfam" id="PF16188"/>
    </source>
</evidence>
<proteinExistence type="inferred from homology"/>
<dbReference type="Pfam" id="PF16189">
    <property type="entry name" value="Creatinase_N_2"/>
    <property type="match status" value="1"/>
</dbReference>
<comment type="similarity">
    <text evidence="1">Belongs to the peptidase M24B family.</text>
</comment>
<evidence type="ECO:0000256" key="1">
    <source>
        <dbReference type="ARBA" id="ARBA00008766"/>
    </source>
</evidence>
<dbReference type="InterPro" id="IPR033740">
    <property type="entry name" value="Pept_M24B"/>
</dbReference>
<dbReference type="RefSeq" id="WP_183831105.1">
    <property type="nucleotide sequence ID" value="NZ_JACHEU010000001.1"/>
</dbReference>
<evidence type="ECO:0000256" key="3">
    <source>
        <dbReference type="ARBA" id="ARBA00022801"/>
    </source>
</evidence>
<dbReference type="Proteomes" id="UP000533306">
    <property type="component" value="Unassembled WGS sequence"/>
</dbReference>
<dbReference type="InterPro" id="IPR000587">
    <property type="entry name" value="Creatinase_N"/>
</dbReference>
<name>A0A7W9VWS2_9HYPH</name>
<gene>
    <name evidence="7" type="ORF">HNR59_002727</name>
</gene>
<dbReference type="PANTHER" id="PTHR43763">
    <property type="entry name" value="XAA-PRO AMINOPEPTIDASE 1"/>
    <property type="match status" value="1"/>
</dbReference>
<evidence type="ECO:0000256" key="2">
    <source>
        <dbReference type="ARBA" id="ARBA00022723"/>
    </source>
</evidence>
<dbReference type="Gene3D" id="3.90.230.10">
    <property type="entry name" value="Creatinase/methionine aminopeptidase superfamily"/>
    <property type="match status" value="1"/>
</dbReference>
<keyword evidence="2" id="KW-0479">Metal-binding</keyword>
<keyword evidence="8" id="KW-1185">Reference proteome</keyword>
<keyword evidence="7" id="KW-0645">Protease</keyword>
<dbReference type="InterPro" id="IPR032416">
    <property type="entry name" value="Peptidase_M24_C"/>
</dbReference>
<keyword evidence="3 7" id="KW-0378">Hydrolase</keyword>
<comment type="caution">
    <text evidence="7">The sequence shown here is derived from an EMBL/GenBank/DDBJ whole genome shotgun (WGS) entry which is preliminary data.</text>
</comment>
<feature type="domain" description="Creatinase N-terminal" evidence="5">
    <location>
        <begin position="17"/>
        <end position="148"/>
    </location>
</feature>
<dbReference type="GO" id="GO:0070006">
    <property type="term" value="F:metalloaminopeptidase activity"/>
    <property type="evidence" value="ECO:0007669"/>
    <property type="project" value="InterPro"/>
</dbReference>
<dbReference type="CDD" id="cd01085">
    <property type="entry name" value="APP"/>
    <property type="match status" value="1"/>
</dbReference>
<evidence type="ECO:0000259" key="5">
    <source>
        <dbReference type="Pfam" id="PF01321"/>
    </source>
</evidence>
<dbReference type="FunFam" id="3.90.230.10:FF:000009">
    <property type="entry name" value="xaa-Pro aminopeptidase 2"/>
    <property type="match status" value="1"/>
</dbReference>
<reference evidence="7 8" key="1">
    <citation type="submission" date="2020-08" db="EMBL/GenBank/DDBJ databases">
        <title>Genomic Encyclopedia of Type Strains, Phase IV (KMG-IV): sequencing the most valuable type-strain genomes for metagenomic binning, comparative biology and taxonomic classification.</title>
        <authorList>
            <person name="Goeker M."/>
        </authorList>
    </citation>
    <scope>NUCLEOTIDE SEQUENCE [LARGE SCALE GENOMIC DNA]</scope>
    <source>
        <strain evidence="7 8">DSM 11099</strain>
    </source>
</reference>
<dbReference type="EC" id="3.4.11.9" evidence="7"/>
<dbReference type="Pfam" id="PF01321">
    <property type="entry name" value="Creatinase_N"/>
    <property type="match status" value="1"/>
</dbReference>
<dbReference type="Pfam" id="PF00557">
    <property type="entry name" value="Peptidase_M24"/>
    <property type="match status" value="1"/>
</dbReference>
<feature type="domain" description="Peptidase M24 C-terminal" evidence="6">
    <location>
        <begin position="550"/>
        <end position="606"/>
    </location>
</feature>
<dbReference type="Pfam" id="PF16188">
    <property type="entry name" value="Peptidase_M24_C"/>
    <property type="match status" value="1"/>
</dbReference>
<dbReference type="SUPFAM" id="SSF53092">
    <property type="entry name" value="Creatinase/prolidase N-terminal domain"/>
    <property type="match status" value="1"/>
</dbReference>
<dbReference type="GO" id="GO:0046872">
    <property type="term" value="F:metal ion binding"/>
    <property type="evidence" value="ECO:0007669"/>
    <property type="project" value="UniProtKB-KW"/>
</dbReference>
<dbReference type="EMBL" id="JACHEU010000001">
    <property type="protein sequence ID" value="MBB6013382.1"/>
    <property type="molecule type" value="Genomic_DNA"/>
</dbReference>
<keyword evidence="7" id="KW-0031">Aminopeptidase</keyword>